<organism evidence="18 19">
    <name type="scientific">Eptatretus burgeri</name>
    <name type="common">Inshore hagfish</name>
    <dbReference type="NCBI Taxonomy" id="7764"/>
    <lineage>
        <taxon>Eukaryota</taxon>
        <taxon>Metazoa</taxon>
        <taxon>Chordata</taxon>
        <taxon>Craniata</taxon>
        <taxon>Vertebrata</taxon>
        <taxon>Cyclostomata</taxon>
        <taxon>Myxini</taxon>
        <taxon>Myxiniformes</taxon>
        <taxon>Myxinidae</taxon>
        <taxon>Eptatretinae</taxon>
        <taxon>Eptatretus</taxon>
    </lineage>
</organism>
<comment type="catalytic activity">
    <reaction evidence="14">
        <text>sulfite + O2 + H2O = sulfate + H2O2</text>
        <dbReference type="Rhea" id="RHEA:24600"/>
        <dbReference type="ChEBI" id="CHEBI:15377"/>
        <dbReference type="ChEBI" id="CHEBI:15379"/>
        <dbReference type="ChEBI" id="CHEBI:16189"/>
        <dbReference type="ChEBI" id="CHEBI:16240"/>
        <dbReference type="ChEBI" id="CHEBI:17359"/>
        <dbReference type="EC" id="1.8.3.1"/>
    </reaction>
    <physiologicalReaction direction="left-to-right" evidence="14">
        <dbReference type="Rhea" id="RHEA:24601"/>
    </physiologicalReaction>
</comment>
<name>A0A8C4QS68_EPTBU</name>
<dbReference type="EC" id="1.8.3.1" evidence="6"/>
<evidence type="ECO:0000256" key="13">
    <source>
        <dbReference type="ARBA" id="ARBA00033734"/>
    </source>
</evidence>
<comment type="pathway">
    <text evidence="4">Sulfur metabolism.</text>
</comment>
<dbReference type="InterPro" id="IPR036374">
    <property type="entry name" value="OxRdtase_Mopterin-bd_sf"/>
</dbReference>
<dbReference type="PANTHER" id="PTHR19372:SF7">
    <property type="entry name" value="SULFITE OXIDASE, MITOCHONDRIAL"/>
    <property type="match status" value="1"/>
</dbReference>
<dbReference type="InterPro" id="IPR036400">
    <property type="entry name" value="Cyt_B5-like_heme/steroid_sf"/>
</dbReference>
<keyword evidence="11" id="KW-0408">Iron</keyword>
<dbReference type="SUPFAM" id="SSF55856">
    <property type="entry name" value="Cytochrome b5-like heme/steroid binding domain"/>
    <property type="match status" value="1"/>
</dbReference>
<comment type="cofactor">
    <cofactor evidence="1">
        <name>Mo-molybdopterin</name>
        <dbReference type="ChEBI" id="CHEBI:71302"/>
    </cofactor>
</comment>
<evidence type="ECO:0000256" key="16">
    <source>
        <dbReference type="SAM" id="MobiDB-lite"/>
    </source>
</evidence>
<evidence type="ECO:0000256" key="11">
    <source>
        <dbReference type="ARBA" id="ARBA00023004"/>
    </source>
</evidence>
<dbReference type="GO" id="GO:0030151">
    <property type="term" value="F:molybdenum ion binding"/>
    <property type="evidence" value="ECO:0007669"/>
    <property type="project" value="InterPro"/>
</dbReference>
<keyword evidence="12" id="KW-0496">Mitochondrion</keyword>
<evidence type="ECO:0000256" key="5">
    <source>
        <dbReference type="ARBA" id="ARBA00004971"/>
    </source>
</evidence>
<dbReference type="PROSITE" id="PS00191">
    <property type="entry name" value="CYTOCHROME_B5_1"/>
    <property type="match status" value="1"/>
</dbReference>
<evidence type="ECO:0000259" key="17">
    <source>
        <dbReference type="PROSITE" id="PS50255"/>
    </source>
</evidence>
<dbReference type="CDD" id="cd02111">
    <property type="entry name" value="eukary_SO_Moco"/>
    <property type="match status" value="1"/>
</dbReference>
<proteinExistence type="predicted"/>
<protein>
    <recommendedName>
        <fullName evidence="15">Sulfite oxidase</fullName>
        <ecNumber evidence="6">1.8.3.1</ecNumber>
    </recommendedName>
</protein>
<keyword evidence="19" id="KW-1185">Reference proteome</keyword>
<dbReference type="Proteomes" id="UP000694388">
    <property type="component" value="Unplaced"/>
</dbReference>
<dbReference type="SMART" id="SM01117">
    <property type="entry name" value="Cyt-b5"/>
    <property type="match status" value="1"/>
</dbReference>
<dbReference type="PRINTS" id="PR00407">
    <property type="entry name" value="EUMOPTERIN"/>
</dbReference>
<dbReference type="SUPFAM" id="SSF56524">
    <property type="entry name" value="Oxidoreductase molybdopterin-binding domain"/>
    <property type="match status" value="1"/>
</dbReference>
<evidence type="ECO:0000256" key="4">
    <source>
        <dbReference type="ARBA" id="ARBA00004678"/>
    </source>
</evidence>
<dbReference type="GO" id="GO:0043546">
    <property type="term" value="F:molybdopterin cofactor binding"/>
    <property type="evidence" value="ECO:0007669"/>
    <property type="project" value="TreeGrafter"/>
</dbReference>
<evidence type="ECO:0000313" key="18">
    <source>
        <dbReference type="Ensembl" id="ENSEBUP00000019802.1"/>
    </source>
</evidence>
<dbReference type="Pfam" id="PF03404">
    <property type="entry name" value="Mo-co_dimer"/>
    <property type="match status" value="1"/>
</dbReference>
<evidence type="ECO:0000256" key="9">
    <source>
        <dbReference type="ARBA" id="ARBA00022723"/>
    </source>
</evidence>
<feature type="domain" description="Cytochrome b5 heme-binding" evidence="17">
    <location>
        <begin position="131"/>
        <end position="209"/>
    </location>
</feature>
<evidence type="ECO:0000256" key="3">
    <source>
        <dbReference type="ARBA" id="ARBA00004569"/>
    </source>
</evidence>
<evidence type="ECO:0000256" key="2">
    <source>
        <dbReference type="ARBA" id="ARBA00001970"/>
    </source>
</evidence>
<evidence type="ECO:0000256" key="15">
    <source>
        <dbReference type="ARBA" id="ARBA00070338"/>
    </source>
</evidence>
<dbReference type="GO" id="GO:0006790">
    <property type="term" value="P:sulfur compound metabolic process"/>
    <property type="evidence" value="ECO:0007669"/>
    <property type="project" value="UniProtKB-UniPathway"/>
</dbReference>
<dbReference type="InterPro" id="IPR001199">
    <property type="entry name" value="Cyt_B5-like_heme/steroid-bd"/>
</dbReference>
<dbReference type="Pfam" id="PF00173">
    <property type="entry name" value="Cyt-b5"/>
    <property type="match status" value="1"/>
</dbReference>
<dbReference type="UniPathway" id="UPA00096"/>
<dbReference type="FunFam" id="3.10.120.10:FF:000007">
    <property type="entry name" value="Sulfite oxidase, mitochondrial"/>
    <property type="match status" value="1"/>
</dbReference>
<dbReference type="FunFam" id="3.90.420.10:FF:000002">
    <property type="entry name" value="sulfite oxidase, mitochondrial"/>
    <property type="match status" value="1"/>
</dbReference>
<evidence type="ECO:0000256" key="6">
    <source>
        <dbReference type="ARBA" id="ARBA00012505"/>
    </source>
</evidence>
<dbReference type="PANTHER" id="PTHR19372">
    <property type="entry name" value="SULFITE REDUCTASE"/>
    <property type="match status" value="1"/>
</dbReference>
<dbReference type="GO" id="GO:0020037">
    <property type="term" value="F:heme binding"/>
    <property type="evidence" value="ECO:0007669"/>
    <property type="project" value="InterPro"/>
</dbReference>
<dbReference type="Pfam" id="PF00174">
    <property type="entry name" value="Oxidored_molyb"/>
    <property type="match status" value="1"/>
</dbReference>
<keyword evidence="8" id="KW-0349">Heme</keyword>
<dbReference type="InterPro" id="IPR005066">
    <property type="entry name" value="MoCF_OxRdtse_dimer"/>
</dbReference>
<comment type="function">
    <text evidence="13">Catalyzes the oxidation of sulfite to sulfate, the terminal reaction in the oxidative degradation of sulfur-containing amino acids.</text>
</comment>
<dbReference type="Gene3D" id="2.60.40.650">
    <property type="match status" value="1"/>
</dbReference>
<dbReference type="InterPro" id="IPR008335">
    <property type="entry name" value="Mopterin_OxRdtase_euk"/>
</dbReference>
<evidence type="ECO:0000256" key="12">
    <source>
        <dbReference type="ARBA" id="ARBA00023128"/>
    </source>
</evidence>
<reference evidence="18" key="2">
    <citation type="submission" date="2025-09" db="UniProtKB">
        <authorList>
            <consortium name="Ensembl"/>
        </authorList>
    </citation>
    <scope>IDENTIFICATION</scope>
</reference>
<dbReference type="InterPro" id="IPR018506">
    <property type="entry name" value="Cyt_B5_heme-BS"/>
</dbReference>
<evidence type="ECO:0000256" key="10">
    <source>
        <dbReference type="ARBA" id="ARBA00023002"/>
    </source>
</evidence>
<keyword evidence="10" id="KW-0560">Oxidoreductase</keyword>
<comment type="subcellular location">
    <subcellularLocation>
        <location evidence="3">Mitochondrion intermembrane space</location>
    </subcellularLocation>
</comment>
<dbReference type="Gene3D" id="3.10.120.10">
    <property type="entry name" value="Cytochrome b5-like heme/steroid binding domain"/>
    <property type="match status" value="1"/>
</dbReference>
<dbReference type="PROSITE" id="PS50255">
    <property type="entry name" value="CYTOCHROME_B5_2"/>
    <property type="match status" value="1"/>
</dbReference>
<dbReference type="FunFam" id="2.60.40.650:FF:000002">
    <property type="entry name" value="sulfite oxidase"/>
    <property type="match status" value="1"/>
</dbReference>
<evidence type="ECO:0000256" key="14">
    <source>
        <dbReference type="ARBA" id="ARBA00049078"/>
    </source>
</evidence>
<comment type="cofactor">
    <cofactor evidence="2">
        <name>heme b</name>
        <dbReference type="ChEBI" id="CHEBI:60344"/>
    </cofactor>
</comment>
<dbReference type="GeneTree" id="ENSGT00390000003749"/>
<dbReference type="InterPro" id="IPR014756">
    <property type="entry name" value="Ig_E-set"/>
</dbReference>
<reference evidence="18" key="1">
    <citation type="submission" date="2025-08" db="UniProtKB">
        <authorList>
            <consortium name="Ensembl"/>
        </authorList>
    </citation>
    <scope>IDENTIFICATION</scope>
</reference>
<dbReference type="AlphaFoldDB" id="A0A8C4QS68"/>
<feature type="region of interest" description="Disordered" evidence="16">
    <location>
        <begin position="95"/>
        <end position="122"/>
    </location>
</feature>
<evidence type="ECO:0000256" key="1">
    <source>
        <dbReference type="ARBA" id="ARBA00001924"/>
    </source>
</evidence>
<dbReference type="InterPro" id="IPR000572">
    <property type="entry name" value="OxRdtase_Mopterin-bd_dom"/>
</dbReference>
<accession>A0A8C4QS68</accession>
<dbReference type="Ensembl" id="ENSEBUT00000020378.1">
    <property type="protein sequence ID" value="ENSEBUP00000019802.1"/>
    <property type="gene ID" value="ENSEBUG00000012301.1"/>
</dbReference>
<keyword evidence="7" id="KW-0500">Molybdenum</keyword>
<dbReference type="SUPFAM" id="SSF81296">
    <property type="entry name" value="E set domains"/>
    <property type="match status" value="1"/>
</dbReference>
<sequence length="685" mass="76299">MWLQTLRLTAAAPRYWFLPGGFVAVHTTSYRNGDRWRWSIGGRQKWSMLTIGAGFSTALGLGLYVYKLRHPPPQTFVLLSSSMKVCSLEELSSVSDEPSPRYKKSTASTGADKAEAKDGGAVKGNSHCKDLPSFTCKEIAQHCTFEQRIWVTYKGCVYDITDFVDLHPGGDKILMAAGGPLEPFWEMYAVHSNPEVLCILKKYHIGYLDVDEAAMSSGVSSDPYACDPPRHPVLIVNSSKPFNAETPAEILTASYFTPNAFFYKRNHLPVPDIDPEAYRLEVRGEGIPTPVFLSLEELKKKFPKQEVVATLQCAGNRRKEMTHVRPVKGLNWNIGALGNARWGGVWLRDVLLYAGFQEDDTQVKHVQFEGRDQDVTGSAYGSSIPLHKAVAEKNDVLLAYEMNGDELPRDHGFPIRVVVPGVVGARSVKWLHRIVLSREESRSHWQRNDYKGFSPSVDWTNVDFSKAPAIQELPVQSAITEPAEGAQVLADDGDLVVRGYAWSGGGREVVRVDVSLDGGCTWNVAQLEPPYVSEDDRNAQQTEEGRAWAWKLWTLQAPLPAEGGKLEIVCKAVDSSYNVQPESFEPIWNLRGVLSNAWHHVHITVLPPERTPHQPRYSRRVRGRSTENISQDIDTETSCAIDCISVLVRPLCGHERRCTCGSVIVSSCCSNQVFRCSNLCPQNTK</sequence>
<keyword evidence="9" id="KW-0479">Metal-binding</keyword>
<evidence type="ECO:0000256" key="8">
    <source>
        <dbReference type="ARBA" id="ARBA00022617"/>
    </source>
</evidence>
<comment type="pathway">
    <text evidence="5">Energy metabolism; sulfur metabolism.</text>
</comment>
<evidence type="ECO:0000313" key="19">
    <source>
        <dbReference type="Proteomes" id="UP000694388"/>
    </source>
</evidence>
<dbReference type="GO" id="GO:0008482">
    <property type="term" value="F:sulfite oxidase activity"/>
    <property type="evidence" value="ECO:0007669"/>
    <property type="project" value="UniProtKB-EC"/>
</dbReference>
<dbReference type="GO" id="GO:0005758">
    <property type="term" value="C:mitochondrial intermembrane space"/>
    <property type="evidence" value="ECO:0007669"/>
    <property type="project" value="UniProtKB-SubCell"/>
</dbReference>
<dbReference type="Gene3D" id="3.90.420.10">
    <property type="entry name" value="Oxidoreductase, molybdopterin-binding domain"/>
    <property type="match status" value="1"/>
</dbReference>
<evidence type="ECO:0000256" key="7">
    <source>
        <dbReference type="ARBA" id="ARBA00022505"/>
    </source>
</evidence>